<dbReference type="VEuPathDB" id="FungiDB:PV07_03089"/>
<accession>A0A0D2D6W9</accession>
<dbReference type="InterPro" id="IPR056693">
    <property type="entry name" value="DUF7791"/>
</dbReference>
<dbReference type="RefSeq" id="XP_016251655.1">
    <property type="nucleotide sequence ID" value="XM_016389753.1"/>
</dbReference>
<dbReference type="STRING" id="569365.A0A0D2D6W9"/>
<name>A0A0D2D6W9_9EURO</name>
<dbReference type="Proteomes" id="UP000054466">
    <property type="component" value="Unassembled WGS sequence"/>
</dbReference>
<organism evidence="2 3">
    <name type="scientific">Cladophialophora immunda</name>
    <dbReference type="NCBI Taxonomy" id="569365"/>
    <lineage>
        <taxon>Eukaryota</taxon>
        <taxon>Fungi</taxon>
        <taxon>Dikarya</taxon>
        <taxon>Ascomycota</taxon>
        <taxon>Pezizomycotina</taxon>
        <taxon>Eurotiomycetes</taxon>
        <taxon>Chaetothyriomycetidae</taxon>
        <taxon>Chaetothyriales</taxon>
        <taxon>Herpotrichiellaceae</taxon>
        <taxon>Cladophialophora</taxon>
    </lineage>
</organism>
<dbReference type="OrthoDB" id="4158614at2759"/>
<keyword evidence="3" id="KW-1185">Reference proteome</keyword>
<dbReference type="PANTHER" id="PTHR10039:SF5">
    <property type="entry name" value="NACHT DOMAIN-CONTAINING PROTEIN"/>
    <property type="match status" value="1"/>
</dbReference>
<dbReference type="Pfam" id="PF25053">
    <property type="entry name" value="DUF7791"/>
    <property type="match status" value="1"/>
</dbReference>
<dbReference type="EMBL" id="KN847041">
    <property type="protein sequence ID" value="KIW31439.1"/>
    <property type="molecule type" value="Genomic_DNA"/>
</dbReference>
<protein>
    <recommendedName>
        <fullName evidence="1">DUF7791 domain-containing protein</fullName>
    </recommendedName>
</protein>
<reference evidence="2 3" key="1">
    <citation type="submission" date="2015-01" db="EMBL/GenBank/DDBJ databases">
        <title>The Genome Sequence of Cladophialophora immunda CBS83496.</title>
        <authorList>
            <consortium name="The Broad Institute Genomics Platform"/>
            <person name="Cuomo C."/>
            <person name="de Hoog S."/>
            <person name="Gorbushina A."/>
            <person name="Stielow B."/>
            <person name="Teixiera M."/>
            <person name="Abouelleil A."/>
            <person name="Chapman S.B."/>
            <person name="Priest M."/>
            <person name="Young S.K."/>
            <person name="Wortman J."/>
            <person name="Nusbaum C."/>
            <person name="Birren B."/>
        </authorList>
    </citation>
    <scope>NUCLEOTIDE SEQUENCE [LARGE SCALE GENOMIC DNA]</scope>
    <source>
        <strain evidence="2 3">CBS 83496</strain>
    </source>
</reference>
<evidence type="ECO:0000259" key="1">
    <source>
        <dbReference type="Pfam" id="PF25053"/>
    </source>
</evidence>
<gene>
    <name evidence="2" type="ORF">PV07_03089</name>
</gene>
<evidence type="ECO:0000313" key="2">
    <source>
        <dbReference type="EMBL" id="KIW31439.1"/>
    </source>
</evidence>
<dbReference type="AlphaFoldDB" id="A0A0D2D6W9"/>
<evidence type="ECO:0000313" key="3">
    <source>
        <dbReference type="Proteomes" id="UP000054466"/>
    </source>
</evidence>
<sequence>MPLDPLSAIGLAANIVQFIDFGRELISDAKEIYHSANGATADNVELQGVAENLARLSSTLMKPLDPTQGAISEAEAEIVKIAASSSSIADELLATIKNLKIELKGAFNEMSLMTVSPGNSSKLCLFVDGLDEYHGDPLDLIKTIQNIAQIDNVKICASSRPWNCFEDAFGQDAQNKLYLQDLTRDDIVLYVKEKLEEVPKFSLLRQDVVQIERLISEIVSRAQGVFLWVYLVSRSLREGLINGDSLTLLYERLVEMPSDLEEFFEKLIRSVDKVYRTRMAHTFRVALATPEPLRLTLYSFIDEGSHILRPSTGGTDKGSFSNREIFETEEAMSRQLNGRYKGLLEPVGEPGSREVDFFHRTVRDFLATTQMQHLFASYSAVNFNASVCICKALIQQVKSFPISLGQVALNHFVAFAQRAEEERGIPSTPLMDGMDDVIDSCAPLSLFRNSLEIRGKHSISLLGKAIEYHYVSYLQARLERQPDLFVGHDARALMIAFLRSSRFETHDVKQASCRMAVFLLENGADPNGTIDGKPILHILLDDYGIYDAGFDGTLHI</sequence>
<feature type="domain" description="DUF7791" evidence="1">
    <location>
        <begin position="270"/>
        <end position="402"/>
    </location>
</feature>
<proteinExistence type="predicted"/>
<dbReference type="PANTHER" id="PTHR10039">
    <property type="entry name" value="AMELOGENIN"/>
    <property type="match status" value="1"/>
</dbReference>
<dbReference type="HOGENOM" id="CLU_490008_0_0_1"/>
<dbReference type="GeneID" id="27342283"/>